<protein>
    <recommendedName>
        <fullName evidence="7">Zinc-finger domain-containing protein</fullName>
    </recommendedName>
</protein>
<organism evidence="5 6">
    <name type="scientific">Kitasatospora putterlickiae</name>
    <dbReference type="NCBI Taxonomy" id="221725"/>
    <lineage>
        <taxon>Bacteria</taxon>
        <taxon>Bacillati</taxon>
        <taxon>Actinomycetota</taxon>
        <taxon>Actinomycetes</taxon>
        <taxon>Kitasatosporales</taxon>
        <taxon>Streptomycetaceae</taxon>
        <taxon>Kitasatospora</taxon>
    </lineage>
</organism>
<dbReference type="Gene3D" id="1.10.10.1320">
    <property type="entry name" value="Anti-sigma factor, zinc-finger domain"/>
    <property type="match status" value="1"/>
</dbReference>
<evidence type="ECO:0008006" key="7">
    <source>
        <dbReference type="Google" id="ProtNLM"/>
    </source>
</evidence>
<feature type="region of interest" description="Disordered" evidence="3">
    <location>
        <begin position="159"/>
        <end position="185"/>
    </location>
</feature>
<keyword evidence="6" id="KW-1185">Reference proteome</keyword>
<evidence type="ECO:0000313" key="5">
    <source>
        <dbReference type="EMBL" id="GAA1388675.1"/>
    </source>
</evidence>
<keyword evidence="4" id="KW-1133">Transmembrane helix</keyword>
<keyword evidence="1" id="KW-0805">Transcription regulation</keyword>
<dbReference type="Proteomes" id="UP001499863">
    <property type="component" value="Unassembled WGS sequence"/>
</dbReference>
<comment type="caution">
    <text evidence="5">The sequence shown here is derived from an EMBL/GenBank/DDBJ whole genome shotgun (WGS) entry which is preliminary data.</text>
</comment>
<evidence type="ECO:0000256" key="4">
    <source>
        <dbReference type="SAM" id="Phobius"/>
    </source>
</evidence>
<feature type="region of interest" description="Disordered" evidence="3">
    <location>
        <begin position="199"/>
        <end position="254"/>
    </location>
</feature>
<feature type="compositionally biased region" description="Low complexity" evidence="3">
    <location>
        <begin position="99"/>
        <end position="108"/>
    </location>
</feature>
<dbReference type="EMBL" id="BAAAKJ010000072">
    <property type="protein sequence ID" value="GAA1388675.1"/>
    <property type="molecule type" value="Genomic_DNA"/>
</dbReference>
<name>A0ABP4IKG4_9ACTN</name>
<keyword evidence="2" id="KW-0804">Transcription</keyword>
<keyword evidence="4" id="KW-0812">Transmembrane</keyword>
<evidence type="ECO:0000256" key="3">
    <source>
        <dbReference type="SAM" id="MobiDB-lite"/>
    </source>
</evidence>
<reference evidence="6" key="1">
    <citation type="journal article" date="2019" name="Int. J. Syst. Evol. Microbiol.">
        <title>The Global Catalogue of Microorganisms (GCM) 10K type strain sequencing project: providing services to taxonomists for standard genome sequencing and annotation.</title>
        <authorList>
            <consortium name="The Broad Institute Genomics Platform"/>
            <consortium name="The Broad Institute Genome Sequencing Center for Infectious Disease"/>
            <person name="Wu L."/>
            <person name="Ma J."/>
        </authorList>
    </citation>
    <scope>NUCLEOTIDE SEQUENCE [LARGE SCALE GENOMIC DNA]</scope>
    <source>
        <strain evidence="6">JCM 12393</strain>
    </source>
</reference>
<dbReference type="InterPro" id="IPR041916">
    <property type="entry name" value="Anti_sigma_zinc_sf"/>
</dbReference>
<evidence type="ECO:0000256" key="1">
    <source>
        <dbReference type="ARBA" id="ARBA00023015"/>
    </source>
</evidence>
<feature type="region of interest" description="Disordered" evidence="3">
    <location>
        <begin position="87"/>
        <end position="131"/>
    </location>
</feature>
<feature type="compositionally biased region" description="Low complexity" evidence="3">
    <location>
        <begin position="214"/>
        <end position="231"/>
    </location>
</feature>
<sequence length="309" mass="30717">MTAPLSSPDPAAGSHPEVDELADLAEDLLAPADADALRRHLTGCAECRETVEALAEVRTLLAGAEPPAMPADVAARLDAALAAAAQDAPATAPAPPAVPSEAPSKASPTAPPNAPHARPAAATGPGRTAHPRRRRTLVLGSAAALLALGLGGAFLALPGSSQQRDDARGTVAAKADRSPGATVYQEEQLAAQVRKLLAGATAERPDRPRLPVKPSAGAGAADPSDGSDGSGVTAVPPAEGGQGLTGGARATPACPPPSTAALLATDLGSYAGAPAELLVYALPGRSDQVDVYLRSPDCRLLLHRTVAAG</sequence>
<evidence type="ECO:0000256" key="2">
    <source>
        <dbReference type="ARBA" id="ARBA00023163"/>
    </source>
</evidence>
<feature type="compositionally biased region" description="Low complexity" evidence="3">
    <location>
        <begin position="115"/>
        <end position="128"/>
    </location>
</feature>
<feature type="transmembrane region" description="Helical" evidence="4">
    <location>
        <begin position="137"/>
        <end position="157"/>
    </location>
</feature>
<proteinExistence type="predicted"/>
<accession>A0ABP4IKG4</accession>
<evidence type="ECO:0000313" key="6">
    <source>
        <dbReference type="Proteomes" id="UP001499863"/>
    </source>
</evidence>
<keyword evidence="4" id="KW-0472">Membrane</keyword>
<dbReference type="RefSeq" id="WP_344330029.1">
    <property type="nucleotide sequence ID" value="NZ_BAAAKJ010000072.1"/>
</dbReference>
<gene>
    <name evidence="5" type="ORF">GCM10009639_15460</name>
</gene>